<feature type="compositionally biased region" description="Basic residues" evidence="1">
    <location>
        <begin position="242"/>
        <end position="252"/>
    </location>
</feature>
<evidence type="ECO:0000256" key="1">
    <source>
        <dbReference type="SAM" id="MobiDB-lite"/>
    </source>
</evidence>
<reference evidence="2" key="1">
    <citation type="journal article" date="2022" name="Int. J. Mol. Sci.">
        <title>Draft Genome of Tanacetum Coccineum: Genomic Comparison of Closely Related Tanacetum-Family Plants.</title>
        <authorList>
            <person name="Yamashiro T."/>
            <person name="Shiraishi A."/>
            <person name="Nakayama K."/>
            <person name="Satake H."/>
        </authorList>
    </citation>
    <scope>NUCLEOTIDE SEQUENCE</scope>
</reference>
<protein>
    <recommendedName>
        <fullName evidence="4">Pentatricopeptide repeat-containing protein</fullName>
    </recommendedName>
</protein>
<evidence type="ECO:0000313" key="2">
    <source>
        <dbReference type="EMBL" id="GJT82833.1"/>
    </source>
</evidence>
<reference evidence="2" key="2">
    <citation type="submission" date="2022-01" db="EMBL/GenBank/DDBJ databases">
        <authorList>
            <person name="Yamashiro T."/>
            <person name="Shiraishi A."/>
            <person name="Satake H."/>
            <person name="Nakayama K."/>
        </authorList>
    </citation>
    <scope>NUCLEOTIDE SEQUENCE</scope>
</reference>
<name>A0ABQ5H4K8_9ASTR</name>
<proteinExistence type="predicted"/>
<evidence type="ECO:0008006" key="4">
    <source>
        <dbReference type="Google" id="ProtNLM"/>
    </source>
</evidence>
<dbReference type="Proteomes" id="UP001151760">
    <property type="component" value="Unassembled WGS sequence"/>
</dbReference>
<gene>
    <name evidence="2" type="ORF">Tco_1057175</name>
</gene>
<comment type="caution">
    <text evidence="2">The sequence shown here is derived from an EMBL/GenBank/DDBJ whole genome shotgun (WGS) entry which is preliminary data.</text>
</comment>
<evidence type="ECO:0000313" key="3">
    <source>
        <dbReference type="Proteomes" id="UP001151760"/>
    </source>
</evidence>
<keyword evidence="3" id="KW-1185">Reference proteome</keyword>
<organism evidence="2 3">
    <name type="scientific">Tanacetum coccineum</name>
    <dbReference type="NCBI Taxonomy" id="301880"/>
    <lineage>
        <taxon>Eukaryota</taxon>
        <taxon>Viridiplantae</taxon>
        <taxon>Streptophyta</taxon>
        <taxon>Embryophyta</taxon>
        <taxon>Tracheophyta</taxon>
        <taxon>Spermatophyta</taxon>
        <taxon>Magnoliopsida</taxon>
        <taxon>eudicotyledons</taxon>
        <taxon>Gunneridae</taxon>
        <taxon>Pentapetalae</taxon>
        <taxon>asterids</taxon>
        <taxon>campanulids</taxon>
        <taxon>Asterales</taxon>
        <taxon>Asteraceae</taxon>
        <taxon>Asteroideae</taxon>
        <taxon>Anthemideae</taxon>
        <taxon>Anthemidinae</taxon>
        <taxon>Tanacetum</taxon>
    </lineage>
</organism>
<dbReference type="EMBL" id="BQNB010019205">
    <property type="protein sequence ID" value="GJT82833.1"/>
    <property type="molecule type" value="Genomic_DNA"/>
</dbReference>
<sequence>MPEGGPHIGGPQYIGDRQEKLEIKSTLIIIPNITKIINCQMFVKFVIQNQLFSYSLENFAQILDVPCEGACVFTDRWRLDELVYGIPSGGPYQTNPPSIEDIILSIRINREGQVRRIRHEEEIGVLDYQILTREIIPTLKPLEEIIRENVFCLGGNRDHVPACLCFMLYYVVHSKKFNLAYFMAKRIEWVTKQARLILPYGMLLTRLFKFIMNEYPELYNESYVLYDRVMNPLAAQLEQKPRRDRGTRRGRHSTSLSSAFDQPSSSHLTMMMKMGITKGPHVQALLPPFVMSIP</sequence>
<accession>A0ABQ5H4K8</accession>
<feature type="region of interest" description="Disordered" evidence="1">
    <location>
        <begin position="237"/>
        <end position="263"/>
    </location>
</feature>